<sequence>MTLCQQSENTHNNIMCIFYAIKIKVNNYNGIMFQAKLNF</sequence>
<keyword evidence="2" id="KW-1185">Reference proteome</keyword>
<dbReference type="AlphaFoldDB" id="L1QNG7"/>
<dbReference type="EMBL" id="AMEZ01000013">
    <property type="protein sequence ID" value="EKY29112.1"/>
    <property type="molecule type" value="Genomic_DNA"/>
</dbReference>
<organism evidence="1 2">
    <name type="scientific">Clostridium celatum DSM 1785</name>
    <dbReference type="NCBI Taxonomy" id="545697"/>
    <lineage>
        <taxon>Bacteria</taxon>
        <taxon>Bacillati</taxon>
        <taxon>Bacillota</taxon>
        <taxon>Clostridia</taxon>
        <taxon>Eubacteriales</taxon>
        <taxon>Clostridiaceae</taxon>
        <taxon>Clostridium</taxon>
    </lineage>
</organism>
<comment type="caution">
    <text evidence="1">The sequence shown here is derived from an EMBL/GenBank/DDBJ whole genome shotgun (WGS) entry which is preliminary data.</text>
</comment>
<proteinExistence type="predicted"/>
<protein>
    <submittedName>
        <fullName evidence="1">Uncharacterized protein</fullName>
    </submittedName>
</protein>
<name>L1QNG7_9CLOT</name>
<reference evidence="1 2" key="1">
    <citation type="submission" date="2012-05" db="EMBL/GenBank/DDBJ databases">
        <authorList>
            <person name="Weinstock G."/>
            <person name="Sodergren E."/>
            <person name="Lobos E.A."/>
            <person name="Fulton L."/>
            <person name="Fulton R."/>
            <person name="Courtney L."/>
            <person name="Fronick C."/>
            <person name="O'Laughlin M."/>
            <person name="Godfrey J."/>
            <person name="Wilson R.M."/>
            <person name="Miner T."/>
            <person name="Farmer C."/>
            <person name="Delehaunty K."/>
            <person name="Cordes M."/>
            <person name="Minx P."/>
            <person name="Tomlinson C."/>
            <person name="Chen J."/>
            <person name="Wollam A."/>
            <person name="Pepin K.H."/>
            <person name="Bhonagiri V."/>
            <person name="Zhang X."/>
            <person name="Suruliraj S."/>
            <person name="Warren W."/>
            <person name="Mitreva M."/>
            <person name="Mardis E.R."/>
            <person name="Wilson R.K."/>
        </authorList>
    </citation>
    <scope>NUCLEOTIDE SEQUENCE [LARGE SCALE GENOMIC DNA]</scope>
    <source>
        <strain evidence="1 2">DSM 1785</strain>
    </source>
</reference>
<dbReference type="Proteomes" id="UP000010420">
    <property type="component" value="Unassembled WGS sequence"/>
</dbReference>
<evidence type="ECO:0000313" key="2">
    <source>
        <dbReference type="Proteomes" id="UP000010420"/>
    </source>
</evidence>
<gene>
    <name evidence="1" type="ORF">HMPREF0216_00471</name>
</gene>
<accession>L1QNG7</accession>
<evidence type="ECO:0000313" key="1">
    <source>
        <dbReference type="EMBL" id="EKY29112.1"/>
    </source>
</evidence>
<dbReference type="HOGENOM" id="CLU_3307329_0_0_9"/>